<proteinExistence type="predicted"/>
<accession>A0ABS9UPA9</accession>
<dbReference type="EMBL" id="JAKZGS010000007">
    <property type="protein sequence ID" value="MCH7398463.1"/>
    <property type="molecule type" value="Genomic_DNA"/>
</dbReference>
<name>A0ABS9UPA9_9BACT</name>
<organism evidence="1 2">
    <name type="scientific">Belliella calami</name>
    <dbReference type="NCBI Taxonomy" id="2923436"/>
    <lineage>
        <taxon>Bacteria</taxon>
        <taxon>Pseudomonadati</taxon>
        <taxon>Bacteroidota</taxon>
        <taxon>Cytophagia</taxon>
        <taxon>Cytophagales</taxon>
        <taxon>Cyclobacteriaceae</taxon>
        <taxon>Belliella</taxon>
    </lineage>
</organism>
<reference evidence="1" key="1">
    <citation type="submission" date="2022-03" db="EMBL/GenBank/DDBJ databases">
        <title>De novo assembled genomes of Belliella spp. (Cyclobacteriaceae) strains.</title>
        <authorList>
            <person name="Szabo A."/>
            <person name="Korponai K."/>
            <person name="Felfoldi T."/>
        </authorList>
    </citation>
    <scope>NUCLEOTIDE SEQUENCE</scope>
    <source>
        <strain evidence="1">DSM 107340</strain>
    </source>
</reference>
<dbReference type="Proteomes" id="UP001165488">
    <property type="component" value="Unassembled WGS sequence"/>
</dbReference>
<evidence type="ECO:0000313" key="2">
    <source>
        <dbReference type="Proteomes" id="UP001165488"/>
    </source>
</evidence>
<gene>
    <name evidence="1" type="ORF">MM236_10705</name>
</gene>
<protein>
    <submittedName>
        <fullName evidence="1">Uncharacterized protein</fullName>
    </submittedName>
</protein>
<keyword evidence="2" id="KW-1185">Reference proteome</keyword>
<evidence type="ECO:0000313" key="1">
    <source>
        <dbReference type="EMBL" id="MCH7398463.1"/>
    </source>
</evidence>
<comment type="caution">
    <text evidence="1">The sequence shown here is derived from an EMBL/GenBank/DDBJ whole genome shotgun (WGS) entry which is preliminary data.</text>
</comment>
<dbReference type="RefSeq" id="WP_241274976.1">
    <property type="nucleotide sequence ID" value="NZ_JAKZGS010000007.1"/>
</dbReference>
<sequence length="163" mass="18496">MSITASITTSENQNANAFAFQNISRKSNTSSQDLGVMNVLEMCAMINVIDTAKFDFPNFPEARKTFHAVYFQINESYSSLKGLFRGLASLGKPEGVVLEYVSENETFTLKFYKSNEQLTKAYLNKIITSIEDEIRFKSILNQIIENQRIIKAEQSLLLQKLFA</sequence>